<evidence type="ECO:0000313" key="1">
    <source>
        <dbReference type="EMBL" id="KAF3484520.1"/>
    </source>
</evidence>
<sequence length="107" mass="12822">MSSEYTEGELRRYNSSEVHRSMRVWTYIHRSIGVYRRTFSSVYSEELFPRYIPRDQFLGIFRGTAPSEFSPRNPNFVFPRNFLGNSSVYSEDFIFRRNVRQNTAVFL</sequence>
<comment type="caution">
    <text evidence="1">The sequence shown here is derived from an EMBL/GenBank/DDBJ whole genome shotgun (WGS) entry which is preliminary data.</text>
</comment>
<dbReference type="AlphaFoldDB" id="A0A8S9MVD7"/>
<dbReference type="Proteomes" id="UP000712600">
    <property type="component" value="Unassembled WGS sequence"/>
</dbReference>
<name>A0A8S9MVD7_BRACR</name>
<reference evidence="1" key="1">
    <citation type="submission" date="2019-12" db="EMBL/GenBank/DDBJ databases">
        <title>Genome sequencing and annotation of Brassica cretica.</title>
        <authorList>
            <person name="Studholme D.J."/>
            <person name="Sarris P."/>
        </authorList>
    </citation>
    <scope>NUCLEOTIDE SEQUENCE</scope>
    <source>
        <strain evidence="1">PFS-109/04</strain>
        <tissue evidence="1">Leaf</tissue>
    </source>
</reference>
<evidence type="ECO:0000313" key="2">
    <source>
        <dbReference type="Proteomes" id="UP000712600"/>
    </source>
</evidence>
<protein>
    <submittedName>
        <fullName evidence="1">Uncharacterized protein</fullName>
    </submittedName>
</protein>
<gene>
    <name evidence="1" type="ORF">F2Q69_00055165</name>
</gene>
<organism evidence="1 2">
    <name type="scientific">Brassica cretica</name>
    <name type="common">Mustard</name>
    <dbReference type="NCBI Taxonomy" id="69181"/>
    <lineage>
        <taxon>Eukaryota</taxon>
        <taxon>Viridiplantae</taxon>
        <taxon>Streptophyta</taxon>
        <taxon>Embryophyta</taxon>
        <taxon>Tracheophyta</taxon>
        <taxon>Spermatophyta</taxon>
        <taxon>Magnoliopsida</taxon>
        <taxon>eudicotyledons</taxon>
        <taxon>Gunneridae</taxon>
        <taxon>Pentapetalae</taxon>
        <taxon>rosids</taxon>
        <taxon>malvids</taxon>
        <taxon>Brassicales</taxon>
        <taxon>Brassicaceae</taxon>
        <taxon>Brassiceae</taxon>
        <taxon>Brassica</taxon>
    </lineage>
</organism>
<accession>A0A8S9MVD7</accession>
<dbReference type="EMBL" id="QGKX02002183">
    <property type="protein sequence ID" value="KAF3484520.1"/>
    <property type="molecule type" value="Genomic_DNA"/>
</dbReference>
<proteinExistence type="predicted"/>